<feature type="active site" description="Proton acceptor" evidence="2">
    <location>
        <position position="82"/>
    </location>
</feature>
<sequence>MDFVFVYGTLKRNEPNHTWMEDKAFGYSQYICNGVTVEKYPLVIATRYNIPFLLDVPGEGHNVTGEVYEIDSPKLQHLDVLERHPDYYVREMIEVQCGGKKVSAWVYLLREFRPHLLDEPFLEDYSSTGDHGKPYVERAERDSSYDVKKDVKLTNHKQFI</sequence>
<dbReference type="SUPFAM" id="SSF110857">
    <property type="entry name" value="Gamma-glutamyl cyclotransferase-like"/>
    <property type="match status" value="1"/>
</dbReference>
<dbReference type="EMBL" id="JAZDUA010000339">
    <property type="protein sequence ID" value="KAK7794288.1"/>
    <property type="molecule type" value="Genomic_DNA"/>
</dbReference>
<evidence type="ECO:0000256" key="2">
    <source>
        <dbReference type="PIRSR" id="PIRSR639126-1"/>
    </source>
</evidence>
<dbReference type="InterPro" id="IPR013024">
    <property type="entry name" value="GGCT-like"/>
</dbReference>
<dbReference type="PANTHER" id="PTHR12510:SF4">
    <property type="entry name" value="GAMMA-GLUTAMYLAMINECYCLOTRANSFERASE"/>
    <property type="match status" value="1"/>
</dbReference>
<protein>
    <recommendedName>
        <fullName evidence="3">Gamma-glutamylcyclotransferase family protein</fullName>
    </recommendedName>
</protein>
<dbReference type="GO" id="GO:0061929">
    <property type="term" value="F:gamma-glutamylaminecyclotransferase activity"/>
    <property type="evidence" value="ECO:0007669"/>
    <property type="project" value="InterPro"/>
</dbReference>
<feature type="domain" description="Gamma-glutamylcyclotransferase AIG2-like" evidence="4">
    <location>
        <begin position="4"/>
        <end position="112"/>
    </location>
</feature>
<dbReference type="InterPro" id="IPR009288">
    <property type="entry name" value="AIG2-like_dom"/>
</dbReference>
<dbReference type="InterPro" id="IPR036568">
    <property type="entry name" value="GGCT-like_sf"/>
</dbReference>
<dbReference type="Gene3D" id="3.10.490.10">
    <property type="entry name" value="Gamma-glutamyl cyclotransferase-like"/>
    <property type="match status" value="1"/>
</dbReference>
<dbReference type="Pfam" id="PF06094">
    <property type="entry name" value="GGACT"/>
    <property type="match status" value="1"/>
</dbReference>
<dbReference type="CDD" id="cd06661">
    <property type="entry name" value="GGCT_like"/>
    <property type="match status" value="1"/>
</dbReference>
<evidence type="ECO:0000256" key="3">
    <source>
        <dbReference type="RuleBase" id="RU367036"/>
    </source>
</evidence>
<name>A0AAN9Z2Y9_9ORTH</name>
<evidence type="ECO:0000313" key="5">
    <source>
        <dbReference type="EMBL" id="KAK7794288.1"/>
    </source>
</evidence>
<evidence type="ECO:0000313" key="6">
    <source>
        <dbReference type="Proteomes" id="UP001378592"/>
    </source>
</evidence>
<organism evidence="5 6">
    <name type="scientific">Gryllus longicercus</name>
    <dbReference type="NCBI Taxonomy" id="2509291"/>
    <lineage>
        <taxon>Eukaryota</taxon>
        <taxon>Metazoa</taxon>
        <taxon>Ecdysozoa</taxon>
        <taxon>Arthropoda</taxon>
        <taxon>Hexapoda</taxon>
        <taxon>Insecta</taxon>
        <taxon>Pterygota</taxon>
        <taxon>Neoptera</taxon>
        <taxon>Polyneoptera</taxon>
        <taxon>Orthoptera</taxon>
        <taxon>Ensifera</taxon>
        <taxon>Gryllidea</taxon>
        <taxon>Grylloidea</taxon>
        <taxon>Gryllidae</taxon>
        <taxon>Gryllinae</taxon>
        <taxon>Gryllus</taxon>
    </lineage>
</organism>
<gene>
    <name evidence="5" type="ORF">R5R35_014573</name>
</gene>
<accession>A0AAN9Z2Y9</accession>
<dbReference type="Proteomes" id="UP001378592">
    <property type="component" value="Unassembled WGS sequence"/>
</dbReference>
<reference evidence="5 6" key="1">
    <citation type="submission" date="2024-03" db="EMBL/GenBank/DDBJ databases">
        <title>The genome assembly and annotation of the cricket Gryllus longicercus Weissman &amp; Gray.</title>
        <authorList>
            <person name="Szrajer S."/>
            <person name="Gray D."/>
            <person name="Ylla G."/>
        </authorList>
    </citation>
    <scope>NUCLEOTIDE SEQUENCE [LARGE SCALE GENOMIC DNA]</scope>
    <source>
        <strain evidence="5">DAG 2021-001</strain>
        <tissue evidence="5">Whole body minus gut</tissue>
    </source>
</reference>
<comment type="caution">
    <text evidence="5">The sequence shown here is derived from an EMBL/GenBank/DDBJ whole genome shotgun (WGS) entry which is preliminary data.</text>
</comment>
<dbReference type="InterPro" id="IPR039126">
    <property type="entry name" value="GGACT"/>
</dbReference>
<dbReference type="GO" id="GO:0005829">
    <property type="term" value="C:cytosol"/>
    <property type="evidence" value="ECO:0007669"/>
    <property type="project" value="TreeGrafter"/>
</dbReference>
<comment type="similarity">
    <text evidence="1 3">Belongs to the gamma-glutamylcyclotransferase family.</text>
</comment>
<dbReference type="AlphaFoldDB" id="A0AAN9Z2Y9"/>
<evidence type="ECO:0000256" key="1">
    <source>
        <dbReference type="ARBA" id="ARBA00008861"/>
    </source>
</evidence>
<keyword evidence="6" id="KW-1185">Reference proteome</keyword>
<proteinExistence type="inferred from homology"/>
<dbReference type="PANTHER" id="PTHR12510">
    <property type="entry name" value="TROPONIN C-AKIN-1 PROTEIN"/>
    <property type="match status" value="1"/>
</dbReference>
<evidence type="ECO:0000259" key="4">
    <source>
        <dbReference type="Pfam" id="PF06094"/>
    </source>
</evidence>